<dbReference type="FunFam" id="1.10.3430.10:FF:000012">
    <property type="entry name" value="Rh type C glycoprotein"/>
    <property type="match status" value="1"/>
</dbReference>
<feature type="transmembrane region" description="Helical" evidence="6">
    <location>
        <begin position="153"/>
        <end position="171"/>
    </location>
</feature>
<dbReference type="PRINTS" id="PR00342">
    <property type="entry name" value="RHESUSRHD"/>
</dbReference>
<feature type="transmembrane region" description="Helical" evidence="6">
    <location>
        <begin position="57"/>
        <end position="75"/>
    </location>
</feature>
<dbReference type="InterPro" id="IPR002229">
    <property type="entry name" value="RhesusRHD"/>
</dbReference>
<evidence type="ECO:0000256" key="2">
    <source>
        <dbReference type="ARBA" id="ARBA00011036"/>
    </source>
</evidence>
<feature type="transmembrane region" description="Helical" evidence="6">
    <location>
        <begin position="183"/>
        <end position="205"/>
    </location>
</feature>
<sequence>MVLFGLFAKYDVNAMPKGSEDAVPMASKYPMFQDTHVMIFIGFGFLMTFLKRYGFSAVSVNLLLACFTIEWGLIVRGLLSHEFAQDGKFSIGLDQLLTADFAAAVILISMGAMLGKLSPVQYLIMALIETPVAIFVEHHVVHTFHVNDVGGSIVVHAFGAYFGLACSKAFASSGQREHENEGSVYHSDIYAMIGAIFLWVFWPSFNAAVAEPADARQRAVCNTFLSLVACTITTFLFSQATDHHKKFDMVHIANSTLAGGVTIGTTANVVLHPLHALIVGVVAGAVSVIGYKYITPLLSSKLGAHDTCGVNNLHGMPGVLAGIFSAIFVLAYDPAAYGSSLNVIYPAMKSADNAEGFILRLKIFNQVREKEMYADGDYFETPADYDFTTRVRTFGQFQSLQVVSVADYF</sequence>
<accession>A0A183FID9</accession>
<evidence type="ECO:0000256" key="1">
    <source>
        <dbReference type="ARBA" id="ARBA00004141"/>
    </source>
</evidence>
<comment type="similarity">
    <text evidence="2">Belongs to the ammonium transporter (TC 2.A.49) family. Rh subfamily.</text>
</comment>
<comment type="subcellular location">
    <subcellularLocation>
        <location evidence="1">Membrane</location>
        <topology evidence="1">Multi-pass membrane protein</topology>
    </subcellularLocation>
</comment>
<keyword evidence="3 6" id="KW-0812">Transmembrane</keyword>
<feature type="transmembrane region" description="Helical" evidence="6">
    <location>
        <begin position="314"/>
        <end position="332"/>
    </location>
</feature>
<dbReference type="WBParaSite" id="HPBE_0000665101-mRNA-1">
    <property type="protein sequence ID" value="HPBE_0000665101-mRNA-1"/>
    <property type="gene ID" value="HPBE_0000665101"/>
</dbReference>
<evidence type="ECO:0000256" key="5">
    <source>
        <dbReference type="ARBA" id="ARBA00023136"/>
    </source>
</evidence>
<reference evidence="8 9" key="1">
    <citation type="submission" date="2018-11" db="EMBL/GenBank/DDBJ databases">
        <authorList>
            <consortium name="Pathogen Informatics"/>
        </authorList>
    </citation>
    <scope>NUCLEOTIDE SEQUENCE [LARGE SCALE GENOMIC DNA]</scope>
</reference>
<keyword evidence="9" id="KW-1185">Reference proteome</keyword>
<dbReference type="Pfam" id="PF00909">
    <property type="entry name" value="Ammonium_transp"/>
    <property type="match status" value="1"/>
</dbReference>
<feature type="transmembrane region" description="Helical" evidence="6">
    <location>
        <begin position="31"/>
        <end position="50"/>
    </location>
</feature>
<dbReference type="AlphaFoldDB" id="A0A183FID9"/>
<evidence type="ECO:0000313" key="9">
    <source>
        <dbReference type="Proteomes" id="UP000050761"/>
    </source>
</evidence>
<evidence type="ECO:0000313" key="8">
    <source>
        <dbReference type="EMBL" id="VDO69166.1"/>
    </source>
</evidence>
<dbReference type="GO" id="GO:0005886">
    <property type="term" value="C:plasma membrane"/>
    <property type="evidence" value="ECO:0007669"/>
    <property type="project" value="InterPro"/>
</dbReference>
<dbReference type="GO" id="GO:0097272">
    <property type="term" value="P:ammonium homeostasis"/>
    <property type="evidence" value="ECO:0007669"/>
    <property type="project" value="TreeGrafter"/>
</dbReference>
<dbReference type="Gene3D" id="1.10.3430.10">
    <property type="entry name" value="Ammonium transporter AmtB like domains"/>
    <property type="match status" value="1"/>
</dbReference>
<feature type="transmembrane region" description="Helical" evidence="6">
    <location>
        <begin position="217"/>
        <end position="237"/>
    </location>
</feature>
<organism evidence="9 10">
    <name type="scientific">Heligmosomoides polygyrus</name>
    <name type="common">Parasitic roundworm</name>
    <dbReference type="NCBI Taxonomy" id="6339"/>
    <lineage>
        <taxon>Eukaryota</taxon>
        <taxon>Metazoa</taxon>
        <taxon>Ecdysozoa</taxon>
        <taxon>Nematoda</taxon>
        <taxon>Chromadorea</taxon>
        <taxon>Rhabditida</taxon>
        <taxon>Rhabditina</taxon>
        <taxon>Rhabditomorpha</taxon>
        <taxon>Strongyloidea</taxon>
        <taxon>Heligmosomidae</taxon>
        <taxon>Heligmosomoides</taxon>
    </lineage>
</organism>
<evidence type="ECO:0000256" key="4">
    <source>
        <dbReference type="ARBA" id="ARBA00022989"/>
    </source>
</evidence>
<proteinExistence type="inferred from homology"/>
<dbReference type="Proteomes" id="UP000050761">
    <property type="component" value="Unassembled WGS sequence"/>
</dbReference>
<evidence type="ECO:0000256" key="6">
    <source>
        <dbReference type="SAM" id="Phobius"/>
    </source>
</evidence>
<evidence type="ECO:0000256" key="3">
    <source>
        <dbReference type="ARBA" id="ARBA00022692"/>
    </source>
</evidence>
<keyword evidence="5 6" id="KW-0472">Membrane</keyword>
<accession>A0A3P7X792</accession>
<evidence type="ECO:0000313" key="10">
    <source>
        <dbReference type="WBParaSite" id="HPBE_0000665101-mRNA-1"/>
    </source>
</evidence>
<evidence type="ECO:0000259" key="7">
    <source>
        <dbReference type="Pfam" id="PF00909"/>
    </source>
</evidence>
<feature type="domain" description="Ammonium transporter AmtB-like" evidence="7">
    <location>
        <begin position="26"/>
        <end position="336"/>
    </location>
</feature>
<dbReference type="InterPro" id="IPR029020">
    <property type="entry name" value="Ammonium/urea_transptr"/>
</dbReference>
<reference evidence="10" key="2">
    <citation type="submission" date="2019-09" db="UniProtKB">
        <authorList>
            <consortium name="WormBaseParasite"/>
        </authorList>
    </citation>
    <scope>IDENTIFICATION</scope>
</reference>
<dbReference type="GO" id="GO:0008519">
    <property type="term" value="F:ammonium channel activity"/>
    <property type="evidence" value="ECO:0007669"/>
    <property type="project" value="InterPro"/>
</dbReference>
<keyword evidence="4 6" id="KW-1133">Transmembrane helix</keyword>
<feature type="transmembrane region" description="Helical" evidence="6">
    <location>
        <begin position="274"/>
        <end position="294"/>
    </location>
</feature>
<dbReference type="SUPFAM" id="SSF111352">
    <property type="entry name" value="Ammonium transporter"/>
    <property type="match status" value="1"/>
</dbReference>
<dbReference type="PANTHER" id="PTHR11730">
    <property type="entry name" value="AMMONIUM TRANSPORTER"/>
    <property type="match status" value="1"/>
</dbReference>
<gene>
    <name evidence="8" type="ORF">HPBE_LOCUS6652</name>
</gene>
<protein>
    <submittedName>
        <fullName evidence="10">Ammonium_transp domain-containing protein</fullName>
    </submittedName>
</protein>
<dbReference type="EMBL" id="UZAH01025711">
    <property type="protein sequence ID" value="VDO69166.1"/>
    <property type="molecule type" value="Genomic_DNA"/>
</dbReference>
<name>A0A183FID9_HELPZ</name>
<dbReference type="InterPro" id="IPR024041">
    <property type="entry name" value="NH4_transpt_AmtB-like_dom"/>
</dbReference>
<dbReference type="PANTHER" id="PTHR11730:SF60">
    <property type="entry name" value="RH50, ISOFORM D"/>
    <property type="match status" value="1"/>
</dbReference>
<dbReference type="OrthoDB" id="534912at2759"/>
<feature type="transmembrane region" description="Helical" evidence="6">
    <location>
        <begin position="122"/>
        <end position="141"/>
    </location>
</feature>